<comment type="caution">
    <text evidence="1">The sequence shown here is derived from an EMBL/GenBank/DDBJ whole genome shotgun (WGS) entry which is preliminary data.</text>
</comment>
<dbReference type="GO" id="GO:0016855">
    <property type="term" value="F:racemase and epimerase activity, acting on amino acids and derivatives"/>
    <property type="evidence" value="ECO:0007669"/>
    <property type="project" value="InterPro"/>
</dbReference>
<dbReference type="Proteomes" id="UP000005551">
    <property type="component" value="Unassembled WGS sequence"/>
</dbReference>
<dbReference type="Gene3D" id="3.40.50.1860">
    <property type="match status" value="1"/>
</dbReference>
<dbReference type="InterPro" id="IPR001920">
    <property type="entry name" value="Asp/Glu_race"/>
</dbReference>
<dbReference type="STRING" id="1189621.A3SI_19311"/>
<accession>I5BTF8</accession>
<dbReference type="EMBL" id="AJYA01000074">
    <property type="protein sequence ID" value="EIM72860.1"/>
    <property type="molecule type" value="Genomic_DNA"/>
</dbReference>
<organism evidence="1 2">
    <name type="scientific">Nitritalea halalkaliphila LW7</name>
    <dbReference type="NCBI Taxonomy" id="1189621"/>
    <lineage>
        <taxon>Bacteria</taxon>
        <taxon>Pseudomonadati</taxon>
        <taxon>Bacteroidota</taxon>
        <taxon>Cytophagia</taxon>
        <taxon>Cytophagales</taxon>
        <taxon>Cyclobacteriaceae</taxon>
        <taxon>Nitritalea</taxon>
    </lineage>
</organism>
<proteinExistence type="predicted"/>
<dbReference type="SUPFAM" id="SSF53681">
    <property type="entry name" value="Aspartate/glutamate racemase"/>
    <property type="match status" value="1"/>
</dbReference>
<dbReference type="PROSITE" id="PS00924">
    <property type="entry name" value="ASP_GLU_RACEMASE_2"/>
    <property type="match status" value="1"/>
</dbReference>
<name>I5BTF8_9BACT</name>
<dbReference type="PATRIC" id="fig|1189621.3.peg.4012"/>
<evidence type="ECO:0000313" key="2">
    <source>
        <dbReference type="Proteomes" id="UP000005551"/>
    </source>
</evidence>
<sequence length="214" mass="24375">MNSTENYVRFHLVSLLEQMRQSPNAAPLRVLLLGCTHYPYLKEEIRQVLAELYAFREGETYRYRHVMAPEIALVDPAENVAEELYAFLHAENLLHPESAASETAFYISIPNTTLPEVQVDAAGRFPYAYKYGREAGENKAFVQYTPFSPAHISADTYERWRNLPLPQRPSSNVFRSAAVRKSKLSLNPSLSLCRRTITSQLPVLSGRLLLCVRI</sequence>
<dbReference type="AlphaFoldDB" id="I5BTF8"/>
<gene>
    <name evidence="1" type="ORF">A3SI_19311</name>
</gene>
<dbReference type="InterPro" id="IPR033134">
    <property type="entry name" value="Asp/Glu_racemase_AS_2"/>
</dbReference>
<reference evidence="1 2" key="1">
    <citation type="submission" date="2012-05" db="EMBL/GenBank/DDBJ databases">
        <title>Genome sequence of Nitritalea halalkaliphila LW7.</title>
        <authorList>
            <person name="Jangir P.K."/>
            <person name="Singh A."/>
            <person name="Shivaji S."/>
            <person name="Sharma R."/>
        </authorList>
    </citation>
    <scope>NUCLEOTIDE SEQUENCE [LARGE SCALE GENOMIC DNA]</scope>
    <source>
        <strain evidence="1 2">LW7</strain>
    </source>
</reference>
<protein>
    <submittedName>
        <fullName evidence="1">Asp/Glu/hydantoin racemase</fullName>
    </submittedName>
</protein>
<keyword evidence="2" id="KW-1185">Reference proteome</keyword>
<evidence type="ECO:0000313" key="1">
    <source>
        <dbReference type="EMBL" id="EIM72860.1"/>
    </source>
</evidence>